<evidence type="ECO:0000313" key="6">
    <source>
        <dbReference type="Proteomes" id="UP001209535"/>
    </source>
</evidence>
<name>A0ABT2WZ86_9RHOB</name>
<dbReference type="Proteomes" id="UP001209535">
    <property type="component" value="Unassembled WGS sequence"/>
</dbReference>
<organism evidence="5 6">
    <name type="scientific">Albidovulum salinarum</name>
    <dbReference type="NCBI Taxonomy" id="2984153"/>
    <lineage>
        <taxon>Bacteria</taxon>
        <taxon>Pseudomonadati</taxon>
        <taxon>Pseudomonadota</taxon>
        <taxon>Alphaproteobacteria</taxon>
        <taxon>Rhodobacterales</taxon>
        <taxon>Paracoccaceae</taxon>
        <taxon>Albidovulum</taxon>
    </lineage>
</organism>
<keyword evidence="2 4" id="KW-0808">Transferase</keyword>
<accession>A0ABT2WZ86</accession>
<dbReference type="InterPro" id="IPR042203">
    <property type="entry name" value="Leu/Phe-tRNA_Trfase_C"/>
</dbReference>
<proteinExistence type="inferred from homology"/>
<dbReference type="PANTHER" id="PTHR30098">
    <property type="entry name" value="LEUCYL/PHENYLALANYL-TRNA--PROTEIN TRANSFERASE"/>
    <property type="match status" value="1"/>
</dbReference>
<comment type="catalytic activity">
    <reaction evidence="4">
        <text>N-terminal L-lysyl-[protein] + L-leucyl-tRNA(Leu) = N-terminal L-leucyl-L-lysyl-[protein] + tRNA(Leu) + H(+)</text>
        <dbReference type="Rhea" id="RHEA:12340"/>
        <dbReference type="Rhea" id="RHEA-COMP:9613"/>
        <dbReference type="Rhea" id="RHEA-COMP:9622"/>
        <dbReference type="Rhea" id="RHEA-COMP:12670"/>
        <dbReference type="Rhea" id="RHEA-COMP:12671"/>
        <dbReference type="ChEBI" id="CHEBI:15378"/>
        <dbReference type="ChEBI" id="CHEBI:65249"/>
        <dbReference type="ChEBI" id="CHEBI:78442"/>
        <dbReference type="ChEBI" id="CHEBI:78494"/>
        <dbReference type="ChEBI" id="CHEBI:133043"/>
        <dbReference type="EC" id="2.3.2.6"/>
    </reaction>
</comment>
<keyword evidence="6" id="KW-1185">Reference proteome</keyword>
<dbReference type="GO" id="GO:0008914">
    <property type="term" value="F:leucyl-tRNA--protein transferase activity"/>
    <property type="evidence" value="ECO:0007669"/>
    <property type="project" value="UniProtKB-EC"/>
</dbReference>
<dbReference type="HAMAP" id="MF_00688">
    <property type="entry name" value="Leu_Phe_trans"/>
    <property type="match status" value="1"/>
</dbReference>
<dbReference type="Gene3D" id="3.40.630.70">
    <property type="entry name" value="Leucyl/phenylalanyl-tRNA-protein transferase, C-terminal domain"/>
    <property type="match status" value="1"/>
</dbReference>
<dbReference type="InterPro" id="IPR004616">
    <property type="entry name" value="Leu/Phe-tRNA_Trfase"/>
</dbReference>
<comment type="subcellular location">
    <subcellularLocation>
        <location evidence="4">Cytoplasm</location>
    </subcellularLocation>
</comment>
<dbReference type="SUPFAM" id="SSF55729">
    <property type="entry name" value="Acyl-CoA N-acyltransferases (Nat)"/>
    <property type="match status" value="1"/>
</dbReference>
<comment type="catalytic activity">
    <reaction evidence="4">
        <text>N-terminal L-arginyl-[protein] + L-leucyl-tRNA(Leu) = N-terminal L-leucyl-L-arginyl-[protein] + tRNA(Leu) + H(+)</text>
        <dbReference type="Rhea" id="RHEA:50416"/>
        <dbReference type="Rhea" id="RHEA-COMP:9613"/>
        <dbReference type="Rhea" id="RHEA-COMP:9622"/>
        <dbReference type="Rhea" id="RHEA-COMP:12672"/>
        <dbReference type="Rhea" id="RHEA-COMP:12673"/>
        <dbReference type="ChEBI" id="CHEBI:15378"/>
        <dbReference type="ChEBI" id="CHEBI:64719"/>
        <dbReference type="ChEBI" id="CHEBI:78442"/>
        <dbReference type="ChEBI" id="CHEBI:78494"/>
        <dbReference type="ChEBI" id="CHEBI:133044"/>
        <dbReference type="EC" id="2.3.2.6"/>
    </reaction>
</comment>
<gene>
    <name evidence="4 5" type="primary">aat</name>
    <name evidence="5" type="ORF">OEZ60_03145</name>
</gene>
<evidence type="ECO:0000256" key="4">
    <source>
        <dbReference type="HAMAP-Rule" id="MF_00688"/>
    </source>
</evidence>
<comment type="function">
    <text evidence="4">Functions in the N-end rule pathway of protein degradation where it conjugates Leu, Phe and, less efficiently, Met from aminoacyl-tRNAs to the N-termini of proteins containing an N-terminal arginine or lysine.</text>
</comment>
<evidence type="ECO:0000256" key="1">
    <source>
        <dbReference type="ARBA" id="ARBA00022490"/>
    </source>
</evidence>
<evidence type="ECO:0000256" key="2">
    <source>
        <dbReference type="ARBA" id="ARBA00022679"/>
    </source>
</evidence>
<dbReference type="EMBL" id="JAOVQO010000002">
    <property type="protein sequence ID" value="MCU9846990.1"/>
    <property type="molecule type" value="Genomic_DNA"/>
</dbReference>
<dbReference type="NCBIfam" id="TIGR00667">
    <property type="entry name" value="aat"/>
    <property type="match status" value="1"/>
</dbReference>
<dbReference type="Pfam" id="PF03588">
    <property type="entry name" value="Leu_Phe_trans"/>
    <property type="match status" value="1"/>
</dbReference>
<evidence type="ECO:0000256" key="3">
    <source>
        <dbReference type="ARBA" id="ARBA00023315"/>
    </source>
</evidence>
<comment type="catalytic activity">
    <reaction evidence="4">
        <text>L-phenylalanyl-tRNA(Phe) + an N-terminal L-alpha-aminoacyl-[protein] = an N-terminal L-phenylalanyl-L-alpha-aminoacyl-[protein] + tRNA(Phe)</text>
        <dbReference type="Rhea" id="RHEA:43632"/>
        <dbReference type="Rhea" id="RHEA-COMP:9668"/>
        <dbReference type="Rhea" id="RHEA-COMP:9699"/>
        <dbReference type="Rhea" id="RHEA-COMP:10636"/>
        <dbReference type="Rhea" id="RHEA-COMP:10637"/>
        <dbReference type="ChEBI" id="CHEBI:78442"/>
        <dbReference type="ChEBI" id="CHEBI:78531"/>
        <dbReference type="ChEBI" id="CHEBI:78597"/>
        <dbReference type="ChEBI" id="CHEBI:83561"/>
        <dbReference type="EC" id="2.3.2.6"/>
    </reaction>
</comment>
<keyword evidence="3 4" id="KW-0012">Acyltransferase</keyword>
<keyword evidence="1 4" id="KW-0963">Cytoplasm</keyword>
<comment type="similarity">
    <text evidence="4">Belongs to the L/F-transferase family.</text>
</comment>
<dbReference type="InterPro" id="IPR016181">
    <property type="entry name" value="Acyl_CoA_acyltransferase"/>
</dbReference>
<protein>
    <recommendedName>
        <fullName evidence="4">Leucyl/phenylalanyl-tRNA--protein transferase</fullName>
        <ecNumber evidence="4">2.3.2.6</ecNumber>
    </recommendedName>
    <alternativeName>
        <fullName evidence="4">L/F-transferase</fullName>
    </alternativeName>
    <alternativeName>
        <fullName evidence="4">Leucyltransferase</fullName>
    </alternativeName>
    <alternativeName>
        <fullName evidence="4">Phenyalanyltransferase</fullName>
    </alternativeName>
</protein>
<comment type="caution">
    <text evidence="5">The sequence shown here is derived from an EMBL/GenBank/DDBJ whole genome shotgun (WGS) entry which is preliminary data.</text>
</comment>
<dbReference type="PANTHER" id="PTHR30098:SF2">
    <property type="entry name" value="LEUCYL_PHENYLALANYL-TRNA--PROTEIN TRANSFERASE"/>
    <property type="match status" value="1"/>
</dbReference>
<dbReference type="EC" id="2.3.2.6" evidence="4"/>
<dbReference type="RefSeq" id="WP_263333129.1">
    <property type="nucleotide sequence ID" value="NZ_JAOVQO010000002.1"/>
</dbReference>
<reference evidence="5 6" key="1">
    <citation type="submission" date="2022-10" db="EMBL/GenBank/DDBJ databases">
        <title>Defluviimonas sp. nov., isolated from ocean surface sediments.</title>
        <authorList>
            <person name="He W."/>
            <person name="Wang L."/>
            <person name="Zhang D.-F."/>
        </authorList>
    </citation>
    <scope>NUCLEOTIDE SEQUENCE [LARGE SCALE GENOMIC DNA]</scope>
    <source>
        <strain evidence="5 6">WL0024</strain>
    </source>
</reference>
<sequence length="209" mass="23129">MLTPEGMLAGYARGIFPMAEGRGSDELHWIDPRLRGVMPLDGFRISRSLARRIRNGRFEIAIDRTFSEVVALCAAREETWINAPLAALYGTLHERGHAHSLEVREDDTLVGGVFGLTLGAAFFGESMFSLRRDASKVALAYLVDRLRSGGFSLFDTQFLTPHLASLGGVEIPRAEYHARLSKAVRGRADFTAPEMPSPQLLLQRRSQTS</sequence>
<evidence type="ECO:0000313" key="5">
    <source>
        <dbReference type="EMBL" id="MCU9846990.1"/>
    </source>
</evidence>